<accession>A0ABP4BV40</accession>
<keyword evidence="9" id="KW-0560">Oxidoreductase</keyword>
<organism evidence="16 17">
    <name type="scientific">Kribbella koreensis</name>
    <dbReference type="NCBI Taxonomy" id="57909"/>
    <lineage>
        <taxon>Bacteria</taxon>
        <taxon>Bacillati</taxon>
        <taxon>Actinomycetota</taxon>
        <taxon>Actinomycetes</taxon>
        <taxon>Propionibacteriales</taxon>
        <taxon>Kribbellaceae</taxon>
        <taxon>Kribbella</taxon>
    </lineage>
</organism>
<proteinExistence type="inferred from homology"/>
<name>A0ABP4BV40_9ACTN</name>
<evidence type="ECO:0000256" key="5">
    <source>
        <dbReference type="ARBA" id="ARBA00016406"/>
    </source>
</evidence>
<sequence>MPRNAAQTEIYDALGVGFGPSNLALAIALSEQPERLRTRYLERTRQFGWHRDMLIDDATMQVSFLKDLVTPRNPVSRHSFVAYLHQARRFHSFVNQKTLFPTRIEFHKYLEWAASDFEHLVRYGQTVTEIGAWQDQGAVTAWAVTATGPDGELSTTLTRNLVVATGLTPSLPAGVRTSRRIWHSSSFLSNLRDWQPPDRPRIAVIGAGQSAAEITAHLYKQHEAAEIYSVYSRYGYTQSDDSPYANQVFDPQAVDDFYYADQQTKQSLYRYHANTNYSAVDQDLIEELYRRQYSDTVSGRERLRVVNLAKISQVREIGDKVRIELSSPHLDGPLDVDLAIFATGYRPMDTDGILAPVLSHCDLGEDGRPLIGRDYRIATRPHVTAAIYLQGGTEASHGISSSLLSNTATRAGEIADSLTRTGRAATTLPVSVPQE</sequence>
<protein>
    <recommendedName>
        <fullName evidence="5">L-lysine N6-monooxygenase MbtG</fullName>
        <ecNumber evidence="4">1.14.13.59</ecNumber>
    </recommendedName>
    <alternativeName>
        <fullName evidence="14">Lysine 6-N-hydroxylase</fullName>
    </alternativeName>
    <alternativeName>
        <fullName evidence="13">Lysine N6-hydroxylase</fullName>
    </alternativeName>
    <alternativeName>
        <fullName evidence="11">Lysine-N-oxygenase</fullName>
    </alternativeName>
    <alternativeName>
        <fullName evidence="12">Mycobactin synthase protein G</fullName>
    </alternativeName>
</protein>
<evidence type="ECO:0000256" key="4">
    <source>
        <dbReference type="ARBA" id="ARBA00013076"/>
    </source>
</evidence>
<keyword evidence="10" id="KW-0503">Monooxygenase</keyword>
<evidence type="ECO:0000256" key="15">
    <source>
        <dbReference type="ARBA" id="ARBA00048407"/>
    </source>
</evidence>
<keyword evidence="17" id="KW-1185">Reference proteome</keyword>
<comment type="similarity">
    <text evidence="3">Belongs to the lysine N(6)-hydroxylase/L-ornithine N(5)-oxygenase family.</text>
</comment>
<dbReference type="PANTHER" id="PTHR42802">
    <property type="entry name" value="MONOOXYGENASE"/>
    <property type="match status" value="1"/>
</dbReference>
<evidence type="ECO:0000256" key="7">
    <source>
        <dbReference type="ARBA" id="ARBA00022827"/>
    </source>
</evidence>
<comment type="cofactor">
    <cofactor evidence="1">
        <name>FAD</name>
        <dbReference type="ChEBI" id="CHEBI:57692"/>
    </cofactor>
</comment>
<comment type="catalytic activity">
    <reaction evidence="15">
        <text>L-lysine + NADPH + O2 = N(6)-hydroxy-L-lysine + NADP(+) + H2O</text>
        <dbReference type="Rhea" id="RHEA:23228"/>
        <dbReference type="ChEBI" id="CHEBI:15377"/>
        <dbReference type="ChEBI" id="CHEBI:15379"/>
        <dbReference type="ChEBI" id="CHEBI:32551"/>
        <dbReference type="ChEBI" id="CHEBI:57783"/>
        <dbReference type="ChEBI" id="CHEBI:57820"/>
        <dbReference type="ChEBI" id="CHEBI:58349"/>
        <dbReference type="EC" id="1.14.13.59"/>
    </reaction>
</comment>
<evidence type="ECO:0000256" key="2">
    <source>
        <dbReference type="ARBA" id="ARBA00004924"/>
    </source>
</evidence>
<dbReference type="EMBL" id="BAAAHK010000017">
    <property type="protein sequence ID" value="GAA0955123.1"/>
    <property type="molecule type" value="Genomic_DNA"/>
</dbReference>
<dbReference type="EC" id="1.14.13.59" evidence="4"/>
<evidence type="ECO:0000256" key="10">
    <source>
        <dbReference type="ARBA" id="ARBA00023033"/>
    </source>
</evidence>
<evidence type="ECO:0000256" key="1">
    <source>
        <dbReference type="ARBA" id="ARBA00001974"/>
    </source>
</evidence>
<dbReference type="InterPro" id="IPR036188">
    <property type="entry name" value="FAD/NAD-bd_sf"/>
</dbReference>
<evidence type="ECO:0000256" key="13">
    <source>
        <dbReference type="ARBA" id="ARBA00032493"/>
    </source>
</evidence>
<dbReference type="PANTHER" id="PTHR42802:SF1">
    <property type="entry name" value="L-ORNITHINE N(5)-MONOOXYGENASE"/>
    <property type="match status" value="1"/>
</dbReference>
<dbReference type="RefSeq" id="WP_343978226.1">
    <property type="nucleotide sequence ID" value="NZ_BAAAHK010000017.1"/>
</dbReference>
<dbReference type="Gene3D" id="3.50.50.60">
    <property type="entry name" value="FAD/NAD(P)-binding domain"/>
    <property type="match status" value="1"/>
</dbReference>
<keyword evidence="7" id="KW-0274">FAD</keyword>
<keyword evidence="8" id="KW-0521">NADP</keyword>
<dbReference type="Pfam" id="PF13434">
    <property type="entry name" value="Lys_Orn_oxgnase"/>
    <property type="match status" value="1"/>
</dbReference>
<dbReference type="SUPFAM" id="SSF51905">
    <property type="entry name" value="FAD/NAD(P)-binding domain"/>
    <property type="match status" value="1"/>
</dbReference>
<dbReference type="InterPro" id="IPR025700">
    <property type="entry name" value="Lys/Orn_oxygenase"/>
</dbReference>
<comment type="caution">
    <text evidence="16">The sequence shown here is derived from an EMBL/GenBank/DDBJ whole genome shotgun (WGS) entry which is preliminary data.</text>
</comment>
<keyword evidence="6" id="KW-0285">Flavoprotein</keyword>
<evidence type="ECO:0000313" key="17">
    <source>
        <dbReference type="Proteomes" id="UP001500542"/>
    </source>
</evidence>
<evidence type="ECO:0000256" key="3">
    <source>
        <dbReference type="ARBA" id="ARBA00007588"/>
    </source>
</evidence>
<dbReference type="Proteomes" id="UP001500542">
    <property type="component" value="Unassembled WGS sequence"/>
</dbReference>
<gene>
    <name evidence="16" type="ORF">GCM10009554_62140</name>
</gene>
<evidence type="ECO:0000256" key="14">
    <source>
        <dbReference type="ARBA" id="ARBA00032738"/>
    </source>
</evidence>
<evidence type="ECO:0000256" key="8">
    <source>
        <dbReference type="ARBA" id="ARBA00022857"/>
    </source>
</evidence>
<evidence type="ECO:0000256" key="6">
    <source>
        <dbReference type="ARBA" id="ARBA00022630"/>
    </source>
</evidence>
<evidence type="ECO:0000256" key="9">
    <source>
        <dbReference type="ARBA" id="ARBA00023002"/>
    </source>
</evidence>
<reference evidence="17" key="1">
    <citation type="journal article" date="2019" name="Int. J. Syst. Evol. Microbiol.">
        <title>The Global Catalogue of Microorganisms (GCM) 10K type strain sequencing project: providing services to taxonomists for standard genome sequencing and annotation.</title>
        <authorList>
            <consortium name="The Broad Institute Genomics Platform"/>
            <consortium name="The Broad Institute Genome Sequencing Center for Infectious Disease"/>
            <person name="Wu L."/>
            <person name="Ma J."/>
        </authorList>
    </citation>
    <scope>NUCLEOTIDE SEQUENCE [LARGE SCALE GENOMIC DNA]</scope>
    <source>
        <strain evidence="17">JCM 10977</strain>
    </source>
</reference>
<evidence type="ECO:0000256" key="11">
    <source>
        <dbReference type="ARBA" id="ARBA00029939"/>
    </source>
</evidence>
<comment type="pathway">
    <text evidence="2">Siderophore biosynthesis.</text>
</comment>
<dbReference type="PRINTS" id="PR00368">
    <property type="entry name" value="FADPNR"/>
</dbReference>
<evidence type="ECO:0000256" key="12">
    <source>
        <dbReference type="ARBA" id="ARBA00031158"/>
    </source>
</evidence>
<evidence type="ECO:0000313" key="16">
    <source>
        <dbReference type="EMBL" id="GAA0955123.1"/>
    </source>
</evidence>